<protein>
    <submittedName>
        <fullName evidence="2">Uncharacterized protein</fullName>
    </submittedName>
</protein>
<comment type="caution">
    <text evidence="2">The sequence shown here is derived from an EMBL/GenBank/DDBJ whole genome shotgun (WGS) entry which is preliminary data.</text>
</comment>
<keyword evidence="1" id="KW-0472">Membrane</keyword>
<accession>A0AAD8QRP6</accession>
<dbReference type="SUPFAM" id="SSF117070">
    <property type="entry name" value="LEA14-like"/>
    <property type="match status" value="1"/>
</dbReference>
<evidence type="ECO:0000313" key="2">
    <source>
        <dbReference type="EMBL" id="KAK1607225.1"/>
    </source>
</evidence>
<dbReference type="AlphaFoldDB" id="A0AAD8QRP6"/>
<sequence>MKLPNRSDFVSFLIFCTCMGLLIGFVVYMAESDKEYYTVEITGVKWASFPDASATATSTPSFNVTMRIDNRYHHDLYITDWGFSLWLDGGVPLGRGSFPYDLIADSMSETTVTGTTSTALVGIGTDSHISTGSKSMEDLELQVDIRFTIVDLDHSIGGYNWLWCSARVSEHSAPSLCRPLGGAWNL</sequence>
<reference evidence="2" key="1">
    <citation type="submission" date="2023-07" db="EMBL/GenBank/DDBJ databases">
        <title>A chromosome-level genome assembly of Lolium multiflorum.</title>
        <authorList>
            <person name="Chen Y."/>
            <person name="Copetti D."/>
            <person name="Kolliker R."/>
            <person name="Studer B."/>
        </authorList>
    </citation>
    <scope>NUCLEOTIDE SEQUENCE</scope>
    <source>
        <strain evidence="2">02402/16</strain>
        <tissue evidence="2">Leaf</tissue>
    </source>
</reference>
<keyword evidence="3" id="KW-1185">Reference proteome</keyword>
<keyword evidence="1" id="KW-1133">Transmembrane helix</keyword>
<dbReference type="EMBL" id="JAUUTY010000007">
    <property type="protein sequence ID" value="KAK1607225.1"/>
    <property type="molecule type" value="Genomic_DNA"/>
</dbReference>
<dbReference type="Proteomes" id="UP001231189">
    <property type="component" value="Unassembled WGS sequence"/>
</dbReference>
<proteinExistence type="predicted"/>
<keyword evidence="1" id="KW-0812">Transmembrane</keyword>
<evidence type="ECO:0000256" key="1">
    <source>
        <dbReference type="SAM" id="Phobius"/>
    </source>
</evidence>
<name>A0AAD8QRP6_LOLMU</name>
<gene>
    <name evidence="2" type="ORF">QYE76_030898</name>
</gene>
<feature type="transmembrane region" description="Helical" evidence="1">
    <location>
        <begin position="12"/>
        <end position="30"/>
    </location>
</feature>
<organism evidence="2 3">
    <name type="scientific">Lolium multiflorum</name>
    <name type="common">Italian ryegrass</name>
    <name type="synonym">Lolium perenne subsp. multiflorum</name>
    <dbReference type="NCBI Taxonomy" id="4521"/>
    <lineage>
        <taxon>Eukaryota</taxon>
        <taxon>Viridiplantae</taxon>
        <taxon>Streptophyta</taxon>
        <taxon>Embryophyta</taxon>
        <taxon>Tracheophyta</taxon>
        <taxon>Spermatophyta</taxon>
        <taxon>Magnoliopsida</taxon>
        <taxon>Liliopsida</taxon>
        <taxon>Poales</taxon>
        <taxon>Poaceae</taxon>
        <taxon>BOP clade</taxon>
        <taxon>Pooideae</taxon>
        <taxon>Poodae</taxon>
        <taxon>Poeae</taxon>
        <taxon>Poeae Chloroplast Group 2 (Poeae type)</taxon>
        <taxon>Loliodinae</taxon>
        <taxon>Loliinae</taxon>
        <taxon>Lolium</taxon>
    </lineage>
</organism>
<evidence type="ECO:0000313" key="3">
    <source>
        <dbReference type="Proteomes" id="UP001231189"/>
    </source>
</evidence>